<evidence type="ECO:0000259" key="4">
    <source>
        <dbReference type="PROSITE" id="PS00624"/>
    </source>
</evidence>
<name>A0AAE0JIR9_9PEZI</name>
<feature type="binding site" evidence="2">
    <location>
        <position position="127"/>
    </location>
    <ligand>
        <name>FAD</name>
        <dbReference type="ChEBI" id="CHEBI:57692"/>
    </ligand>
</feature>
<keyword evidence="6" id="KW-1185">Reference proteome</keyword>
<dbReference type="InterPro" id="IPR007867">
    <property type="entry name" value="GMC_OxRtase_C"/>
</dbReference>
<feature type="binding site" evidence="2">
    <location>
        <begin position="135"/>
        <end position="138"/>
    </location>
    <ligand>
        <name>FAD</name>
        <dbReference type="ChEBI" id="CHEBI:57692"/>
    </ligand>
</feature>
<evidence type="ECO:0000256" key="2">
    <source>
        <dbReference type="PIRSR" id="PIRSR000137-2"/>
    </source>
</evidence>
<keyword evidence="2" id="KW-0274">FAD</keyword>
<sequence length="640" mass="68488">MLGKELLGKSFGGLLVSLLVACPSLIEATPVRVPRHATVVDSLSAAASNYTFVIAGGGIAGLTLADRLTEDPNVSVLVIDAGPLDQGEDGVLVPGSYSPWLYFWPNLVTTPQEGLNNRSVFTPIAQVVGGGSTINAMVFVRGKADDYNKWGAIGNPGLSWNTFLHFFLKNENFTRPDPSFAKAANISWDESVRGNGGPVQYTYPNYYYPGSGKIIIANWWSAAQSVGLPAIKDPNGGDDLGIYWFPHAVDARTRTRSHSRRNHYDRVKDSRPKYHILPSNMVSKVIFRGTTAVGVEYLPTAGGKASTAYAAKEVILAAGALNTPKILQLSGVGSKKLLQKHKIPVVVDLPGVGSNLQNQLTLRVPYTASSNLFPNSGSIANNATYAAEQRALYDTKKQGAYTIVSTLSTNIAMMSLSQTTSSYKKIVSNARAASAPYSLSTEVDATVLAGYTAQRKLILEQYESGKAGIGSLHWNTADGVTIYMNKPLSGGAVTINSTNPLENPLVNYRAVTDPADIEVLTALFRKNRELMSAPDMAALGVAEAAPFGEHITADSELASAFRGAIDPSNAHQCCTAAMMPRALGGVVSSEKKVYGVRGLRVADISYWPFQISGAPTATMYASGERLADAIKEYKLAEHKR</sequence>
<keyword evidence="2" id="KW-0285">Flavoprotein</keyword>
<evidence type="ECO:0000313" key="5">
    <source>
        <dbReference type="EMBL" id="KAK3348010.1"/>
    </source>
</evidence>
<dbReference type="GO" id="GO:0050660">
    <property type="term" value="F:flavin adenine dinucleotide binding"/>
    <property type="evidence" value="ECO:0007669"/>
    <property type="project" value="InterPro"/>
</dbReference>
<dbReference type="PANTHER" id="PTHR11552">
    <property type="entry name" value="GLUCOSE-METHANOL-CHOLINE GMC OXIDOREDUCTASE"/>
    <property type="match status" value="1"/>
</dbReference>
<keyword evidence="3" id="KW-0732">Signal</keyword>
<evidence type="ECO:0000313" key="6">
    <source>
        <dbReference type="Proteomes" id="UP001278500"/>
    </source>
</evidence>
<protein>
    <recommendedName>
        <fullName evidence="4">Glucose-methanol-choline oxidoreductase N-terminal domain-containing protein</fullName>
    </recommendedName>
</protein>
<dbReference type="Gene3D" id="3.30.560.10">
    <property type="entry name" value="Glucose Oxidase, domain 3"/>
    <property type="match status" value="1"/>
</dbReference>
<dbReference type="PROSITE" id="PS51257">
    <property type="entry name" value="PROKAR_LIPOPROTEIN"/>
    <property type="match status" value="1"/>
</dbReference>
<dbReference type="GO" id="GO:0044550">
    <property type="term" value="P:secondary metabolite biosynthetic process"/>
    <property type="evidence" value="ECO:0007669"/>
    <property type="project" value="TreeGrafter"/>
</dbReference>
<dbReference type="GO" id="GO:0016614">
    <property type="term" value="F:oxidoreductase activity, acting on CH-OH group of donors"/>
    <property type="evidence" value="ECO:0007669"/>
    <property type="project" value="InterPro"/>
</dbReference>
<comment type="similarity">
    <text evidence="1">Belongs to the GMC oxidoreductase family.</text>
</comment>
<dbReference type="PANTHER" id="PTHR11552:SF115">
    <property type="entry name" value="DEHYDROGENASE XPTC-RELATED"/>
    <property type="match status" value="1"/>
</dbReference>
<feature type="chain" id="PRO_5041942677" description="Glucose-methanol-choline oxidoreductase N-terminal domain-containing protein" evidence="3">
    <location>
        <begin position="29"/>
        <end position="640"/>
    </location>
</feature>
<dbReference type="GeneID" id="87866692"/>
<reference evidence="5" key="2">
    <citation type="submission" date="2023-06" db="EMBL/GenBank/DDBJ databases">
        <authorList>
            <consortium name="Lawrence Berkeley National Laboratory"/>
            <person name="Haridas S."/>
            <person name="Hensen N."/>
            <person name="Bonometti L."/>
            <person name="Westerberg I."/>
            <person name="Brannstrom I.O."/>
            <person name="Guillou S."/>
            <person name="Cros-Aarteil S."/>
            <person name="Calhoun S."/>
            <person name="Kuo A."/>
            <person name="Mondo S."/>
            <person name="Pangilinan J."/>
            <person name="Riley R."/>
            <person name="Labutti K."/>
            <person name="Andreopoulos B."/>
            <person name="Lipzen A."/>
            <person name="Chen C."/>
            <person name="Yanf M."/>
            <person name="Daum C."/>
            <person name="Ng V."/>
            <person name="Clum A."/>
            <person name="Steindorff A."/>
            <person name="Ohm R."/>
            <person name="Martin F."/>
            <person name="Silar P."/>
            <person name="Natvig D."/>
            <person name="Lalanne C."/>
            <person name="Gautier V."/>
            <person name="Ament-Velasquez S.L."/>
            <person name="Kruys A."/>
            <person name="Hutchinson M.I."/>
            <person name="Powell A.J."/>
            <person name="Barry K."/>
            <person name="Miller A.N."/>
            <person name="Grigoriev I.V."/>
            <person name="Debuchy R."/>
            <person name="Gladieux P."/>
            <person name="Thoren M.H."/>
            <person name="Johannesson H."/>
        </authorList>
    </citation>
    <scope>NUCLEOTIDE SEQUENCE</scope>
    <source>
        <strain evidence="5">CBS 560.94</strain>
    </source>
</reference>
<organism evidence="5 6">
    <name type="scientific">Neurospora tetraspora</name>
    <dbReference type="NCBI Taxonomy" id="94610"/>
    <lineage>
        <taxon>Eukaryota</taxon>
        <taxon>Fungi</taxon>
        <taxon>Dikarya</taxon>
        <taxon>Ascomycota</taxon>
        <taxon>Pezizomycotina</taxon>
        <taxon>Sordariomycetes</taxon>
        <taxon>Sordariomycetidae</taxon>
        <taxon>Sordariales</taxon>
        <taxon>Sordariaceae</taxon>
        <taxon>Neurospora</taxon>
    </lineage>
</organism>
<dbReference type="EMBL" id="JAUEPP010000003">
    <property type="protein sequence ID" value="KAK3348010.1"/>
    <property type="molecule type" value="Genomic_DNA"/>
</dbReference>
<feature type="binding site" evidence="2">
    <location>
        <position position="282"/>
    </location>
    <ligand>
        <name>FAD</name>
        <dbReference type="ChEBI" id="CHEBI:57692"/>
    </ligand>
</feature>
<dbReference type="InterPro" id="IPR036188">
    <property type="entry name" value="FAD/NAD-bd_sf"/>
</dbReference>
<dbReference type="SUPFAM" id="SSF51905">
    <property type="entry name" value="FAD/NAD(P)-binding domain"/>
    <property type="match status" value="1"/>
</dbReference>
<reference evidence="5" key="1">
    <citation type="journal article" date="2023" name="Mol. Phylogenet. Evol.">
        <title>Genome-scale phylogeny and comparative genomics of the fungal order Sordariales.</title>
        <authorList>
            <person name="Hensen N."/>
            <person name="Bonometti L."/>
            <person name="Westerberg I."/>
            <person name="Brannstrom I.O."/>
            <person name="Guillou S."/>
            <person name="Cros-Aarteil S."/>
            <person name="Calhoun S."/>
            <person name="Haridas S."/>
            <person name="Kuo A."/>
            <person name="Mondo S."/>
            <person name="Pangilinan J."/>
            <person name="Riley R."/>
            <person name="LaButti K."/>
            <person name="Andreopoulos B."/>
            <person name="Lipzen A."/>
            <person name="Chen C."/>
            <person name="Yan M."/>
            <person name="Daum C."/>
            <person name="Ng V."/>
            <person name="Clum A."/>
            <person name="Steindorff A."/>
            <person name="Ohm R.A."/>
            <person name="Martin F."/>
            <person name="Silar P."/>
            <person name="Natvig D.O."/>
            <person name="Lalanne C."/>
            <person name="Gautier V."/>
            <person name="Ament-Velasquez S.L."/>
            <person name="Kruys A."/>
            <person name="Hutchinson M.I."/>
            <person name="Powell A.J."/>
            <person name="Barry K."/>
            <person name="Miller A.N."/>
            <person name="Grigoriev I.V."/>
            <person name="Debuchy R."/>
            <person name="Gladieux P."/>
            <person name="Hiltunen Thoren M."/>
            <person name="Johannesson H."/>
        </authorList>
    </citation>
    <scope>NUCLEOTIDE SEQUENCE</scope>
    <source>
        <strain evidence="5">CBS 560.94</strain>
    </source>
</reference>
<dbReference type="PROSITE" id="PS00624">
    <property type="entry name" value="GMC_OXRED_2"/>
    <property type="match status" value="1"/>
</dbReference>
<dbReference type="InterPro" id="IPR012132">
    <property type="entry name" value="GMC_OxRdtase"/>
</dbReference>
<dbReference type="RefSeq" id="XP_062683092.1">
    <property type="nucleotide sequence ID" value="XM_062829538.1"/>
</dbReference>
<dbReference type="AlphaFoldDB" id="A0AAE0JIR9"/>
<gene>
    <name evidence="5" type="ORF">B0H65DRAFT_547810</name>
</gene>
<dbReference type="SUPFAM" id="SSF54373">
    <property type="entry name" value="FAD-linked reductases, C-terminal domain"/>
    <property type="match status" value="1"/>
</dbReference>
<feature type="signal peptide" evidence="3">
    <location>
        <begin position="1"/>
        <end position="28"/>
    </location>
</feature>
<proteinExistence type="inferred from homology"/>
<evidence type="ECO:0000256" key="3">
    <source>
        <dbReference type="SAM" id="SignalP"/>
    </source>
</evidence>
<dbReference type="Pfam" id="PF05199">
    <property type="entry name" value="GMC_oxred_C"/>
    <property type="match status" value="1"/>
</dbReference>
<dbReference type="InterPro" id="IPR000172">
    <property type="entry name" value="GMC_OxRdtase_N"/>
</dbReference>
<feature type="domain" description="Glucose-methanol-choline oxidoreductase N-terminal" evidence="4">
    <location>
        <begin position="319"/>
        <end position="333"/>
    </location>
</feature>
<dbReference type="Pfam" id="PF00732">
    <property type="entry name" value="GMC_oxred_N"/>
    <property type="match status" value="1"/>
</dbReference>
<evidence type="ECO:0000256" key="1">
    <source>
        <dbReference type="ARBA" id="ARBA00010790"/>
    </source>
</evidence>
<comment type="caution">
    <text evidence="5">The sequence shown here is derived from an EMBL/GenBank/DDBJ whole genome shotgun (WGS) entry which is preliminary data.</text>
</comment>
<accession>A0AAE0JIR9</accession>
<dbReference type="Gene3D" id="3.50.50.60">
    <property type="entry name" value="FAD/NAD(P)-binding domain"/>
    <property type="match status" value="1"/>
</dbReference>
<dbReference type="Proteomes" id="UP001278500">
    <property type="component" value="Unassembled WGS sequence"/>
</dbReference>
<comment type="cofactor">
    <cofactor evidence="2">
        <name>FAD</name>
        <dbReference type="ChEBI" id="CHEBI:57692"/>
    </cofactor>
</comment>
<dbReference type="PIRSF" id="PIRSF000137">
    <property type="entry name" value="Alcohol_oxidase"/>
    <property type="match status" value="1"/>
</dbReference>